<dbReference type="AlphaFoldDB" id="A0AA35YVS9"/>
<gene>
    <name evidence="2" type="ORF">LSALG_LOCUS20890</name>
</gene>
<reference evidence="2" key="1">
    <citation type="submission" date="2023-04" db="EMBL/GenBank/DDBJ databases">
        <authorList>
            <person name="Vijverberg K."/>
            <person name="Xiong W."/>
            <person name="Schranz E."/>
        </authorList>
    </citation>
    <scope>NUCLEOTIDE SEQUENCE</scope>
</reference>
<feature type="compositionally biased region" description="Pro residues" evidence="1">
    <location>
        <begin position="35"/>
        <end position="59"/>
    </location>
</feature>
<feature type="compositionally biased region" description="Low complexity" evidence="1">
    <location>
        <begin position="123"/>
        <end position="133"/>
    </location>
</feature>
<dbReference type="Proteomes" id="UP001177003">
    <property type="component" value="Chromosome 4"/>
</dbReference>
<evidence type="ECO:0000313" key="3">
    <source>
        <dbReference type="Proteomes" id="UP001177003"/>
    </source>
</evidence>
<organism evidence="2 3">
    <name type="scientific">Lactuca saligna</name>
    <name type="common">Willowleaf lettuce</name>
    <dbReference type="NCBI Taxonomy" id="75948"/>
    <lineage>
        <taxon>Eukaryota</taxon>
        <taxon>Viridiplantae</taxon>
        <taxon>Streptophyta</taxon>
        <taxon>Embryophyta</taxon>
        <taxon>Tracheophyta</taxon>
        <taxon>Spermatophyta</taxon>
        <taxon>Magnoliopsida</taxon>
        <taxon>eudicotyledons</taxon>
        <taxon>Gunneridae</taxon>
        <taxon>Pentapetalae</taxon>
        <taxon>asterids</taxon>
        <taxon>campanulids</taxon>
        <taxon>Asterales</taxon>
        <taxon>Asteraceae</taxon>
        <taxon>Cichorioideae</taxon>
        <taxon>Cichorieae</taxon>
        <taxon>Lactucinae</taxon>
        <taxon>Lactuca</taxon>
    </lineage>
</organism>
<sequence length="153" mass="16430">MSHSLREILTKVKSNVADIKHIVASIDDGDEENPPSSPGNDQPPLPPPPSGSNPPPPPFGENQELVMMTVIPFQNEQCESEREDNQGAKSPLGTRSDIESDDDQVNPRKRKASFLGGSNDAKAGSSSAVGCSSVPPPSKKRKLTVYLEELDQN</sequence>
<evidence type="ECO:0000313" key="2">
    <source>
        <dbReference type="EMBL" id="CAI9281180.1"/>
    </source>
</evidence>
<keyword evidence="3" id="KW-1185">Reference proteome</keyword>
<evidence type="ECO:0000256" key="1">
    <source>
        <dbReference type="SAM" id="MobiDB-lite"/>
    </source>
</evidence>
<dbReference type="EMBL" id="OX465080">
    <property type="protein sequence ID" value="CAI9281180.1"/>
    <property type="molecule type" value="Genomic_DNA"/>
</dbReference>
<name>A0AA35YVS9_LACSI</name>
<accession>A0AA35YVS9</accession>
<protein>
    <submittedName>
        <fullName evidence="2">Uncharacterized protein</fullName>
    </submittedName>
</protein>
<proteinExistence type="predicted"/>
<feature type="region of interest" description="Disordered" evidence="1">
    <location>
        <begin position="22"/>
        <end position="62"/>
    </location>
</feature>
<feature type="region of interest" description="Disordered" evidence="1">
    <location>
        <begin position="74"/>
        <end position="153"/>
    </location>
</feature>